<feature type="domain" description="Transposable element P transposase-like RNase H C-terminal" evidence="1">
    <location>
        <begin position="63"/>
        <end position="97"/>
    </location>
</feature>
<dbReference type="PANTHER" id="PTHR47577:SF2">
    <property type="entry name" value="THAP DOMAIN CONTAINING 9"/>
    <property type="match status" value="1"/>
</dbReference>
<evidence type="ECO:0000259" key="1">
    <source>
        <dbReference type="Pfam" id="PF21789"/>
    </source>
</evidence>
<proteinExistence type="predicted"/>
<dbReference type="PANTHER" id="PTHR47577">
    <property type="entry name" value="THAP DOMAIN-CONTAINING PROTEIN 6"/>
    <property type="match status" value="1"/>
</dbReference>
<dbReference type="Pfam" id="PF21789">
    <property type="entry name" value="TNP-like_RNaseH_C"/>
    <property type="match status" value="1"/>
</dbReference>
<comment type="caution">
    <text evidence="2">The sequence shown here is derived from an EMBL/GenBank/DDBJ whole genome shotgun (WGS) entry which is preliminary data.</text>
</comment>
<dbReference type="EMBL" id="CAXKWB010025274">
    <property type="protein sequence ID" value="CAL4127774.1"/>
    <property type="molecule type" value="Genomic_DNA"/>
</dbReference>
<feature type="non-terminal residue" evidence="2">
    <location>
        <position position="125"/>
    </location>
</feature>
<evidence type="ECO:0000313" key="3">
    <source>
        <dbReference type="Proteomes" id="UP001497623"/>
    </source>
</evidence>
<dbReference type="InterPro" id="IPR048367">
    <property type="entry name" value="TNP-like_RNaseH_C"/>
</dbReference>
<feature type="non-terminal residue" evidence="2">
    <location>
        <position position="1"/>
    </location>
</feature>
<dbReference type="Proteomes" id="UP001497623">
    <property type="component" value="Unassembled WGS sequence"/>
</dbReference>
<gene>
    <name evidence="2" type="ORF">MNOR_LOCUS25917</name>
</gene>
<organism evidence="2 3">
    <name type="scientific">Meganyctiphanes norvegica</name>
    <name type="common">Northern krill</name>
    <name type="synonym">Thysanopoda norvegica</name>
    <dbReference type="NCBI Taxonomy" id="48144"/>
    <lineage>
        <taxon>Eukaryota</taxon>
        <taxon>Metazoa</taxon>
        <taxon>Ecdysozoa</taxon>
        <taxon>Arthropoda</taxon>
        <taxon>Crustacea</taxon>
        <taxon>Multicrustacea</taxon>
        <taxon>Malacostraca</taxon>
        <taxon>Eumalacostraca</taxon>
        <taxon>Eucarida</taxon>
        <taxon>Euphausiacea</taxon>
        <taxon>Euphausiidae</taxon>
        <taxon>Meganyctiphanes</taxon>
    </lineage>
</organism>
<keyword evidence="3" id="KW-1185">Reference proteome</keyword>
<evidence type="ECO:0000313" key="2">
    <source>
        <dbReference type="EMBL" id="CAL4127774.1"/>
    </source>
</evidence>
<accession>A0AAV2RKV2</accession>
<reference evidence="2 3" key="1">
    <citation type="submission" date="2024-05" db="EMBL/GenBank/DDBJ databases">
        <authorList>
            <person name="Wallberg A."/>
        </authorList>
    </citation>
    <scope>NUCLEOTIDE SEQUENCE [LARGE SCALE GENOMIC DNA]</scope>
</reference>
<sequence length="125" mass="14027">WNSVFDEAYTYIQSLKDAEGQLMYKTRRKTGFIGFLVAIKSFRGIFHDLVESPQAQLKYLLTYKFSQDHLELFFGAVCAAGGANTNPTSVQFTAIYKRLLLKTSIKGGIGNVKTLEEVQILHITG</sequence>
<protein>
    <recommendedName>
        <fullName evidence="1">Transposable element P transposase-like RNase H C-terminal domain-containing protein</fullName>
    </recommendedName>
</protein>
<name>A0AAV2RKV2_MEGNR</name>
<dbReference type="AlphaFoldDB" id="A0AAV2RKV2"/>